<protein>
    <submittedName>
        <fullName evidence="5">Uncharacterized protein</fullName>
    </submittedName>
</protein>
<dbReference type="Pfam" id="PF22936">
    <property type="entry name" value="Pol_BBD"/>
    <property type="match status" value="1"/>
</dbReference>
<feature type="compositionally biased region" description="Polar residues" evidence="1">
    <location>
        <begin position="305"/>
        <end position="321"/>
    </location>
</feature>
<organism evidence="5">
    <name type="scientific">Fagus sylvatica</name>
    <name type="common">Beechnut</name>
    <dbReference type="NCBI Taxonomy" id="28930"/>
    <lineage>
        <taxon>Eukaryota</taxon>
        <taxon>Viridiplantae</taxon>
        <taxon>Streptophyta</taxon>
        <taxon>Embryophyta</taxon>
        <taxon>Tracheophyta</taxon>
        <taxon>Spermatophyta</taxon>
        <taxon>Magnoliopsida</taxon>
        <taxon>eudicotyledons</taxon>
        <taxon>Gunneridae</taxon>
        <taxon>Pentapetalae</taxon>
        <taxon>rosids</taxon>
        <taxon>fabids</taxon>
        <taxon>Fagales</taxon>
        <taxon>Fagaceae</taxon>
        <taxon>Fagus</taxon>
    </lineage>
</organism>
<dbReference type="InterPro" id="IPR025724">
    <property type="entry name" value="GAG-pre-integrase_dom"/>
</dbReference>
<name>A0A2N9I2T0_FAGSY</name>
<feature type="compositionally biased region" description="Polar residues" evidence="1">
    <location>
        <begin position="676"/>
        <end position="690"/>
    </location>
</feature>
<accession>A0A2N9I2T0</accession>
<dbReference type="PANTHER" id="PTHR47481:SF22">
    <property type="entry name" value="RETROTRANSPOSON GAG DOMAIN-CONTAINING PROTEIN"/>
    <property type="match status" value="1"/>
</dbReference>
<dbReference type="Pfam" id="PF25597">
    <property type="entry name" value="SH3_retrovirus"/>
    <property type="match status" value="1"/>
</dbReference>
<dbReference type="Pfam" id="PF14223">
    <property type="entry name" value="Retrotran_gag_2"/>
    <property type="match status" value="1"/>
</dbReference>
<dbReference type="Pfam" id="PF13976">
    <property type="entry name" value="gag_pre-integrs"/>
    <property type="match status" value="1"/>
</dbReference>
<feature type="compositionally biased region" description="Polar residues" evidence="1">
    <location>
        <begin position="231"/>
        <end position="274"/>
    </location>
</feature>
<feature type="region of interest" description="Disordered" evidence="1">
    <location>
        <begin position="228"/>
        <end position="279"/>
    </location>
</feature>
<gene>
    <name evidence="5" type="ORF">FSB_LOCUS46226</name>
</gene>
<evidence type="ECO:0000259" key="4">
    <source>
        <dbReference type="Pfam" id="PF25597"/>
    </source>
</evidence>
<feature type="region of interest" description="Disordered" evidence="1">
    <location>
        <begin position="661"/>
        <end position="732"/>
    </location>
</feature>
<dbReference type="InterPro" id="IPR054722">
    <property type="entry name" value="PolX-like_BBD"/>
</dbReference>
<dbReference type="PANTHER" id="PTHR47481">
    <property type="match status" value="1"/>
</dbReference>
<proteinExistence type="predicted"/>
<feature type="domain" description="GAG-pre-integrase" evidence="2">
    <location>
        <begin position="447"/>
        <end position="509"/>
    </location>
</feature>
<feature type="domain" description="Retroviral polymerase SH3-like" evidence="4">
    <location>
        <begin position="577"/>
        <end position="637"/>
    </location>
</feature>
<dbReference type="AlphaFoldDB" id="A0A2N9I2T0"/>
<evidence type="ECO:0000259" key="3">
    <source>
        <dbReference type="Pfam" id="PF22936"/>
    </source>
</evidence>
<evidence type="ECO:0000313" key="5">
    <source>
        <dbReference type="EMBL" id="SPD18344.1"/>
    </source>
</evidence>
<feature type="region of interest" description="Disordered" evidence="1">
    <location>
        <begin position="304"/>
        <end position="340"/>
    </location>
</feature>
<reference evidence="5" key="1">
    <citation type="submission" date="2018-02" db="EMBL/GenBank/DDBJ databases">
        <authorList>
            <person name="Cohen D.B."/>
            <person name="Kent A.D."/>
        </authorList>
    </citation>
    <scope>NUCLEOTIDE SEQUENCE</scope>
</reference>
<evidence type="ECO:0000256" key="1">
    <source>
        <dbReference type="SAM" id="MobiDB-lite"/>
    </source>
</evidence>
<evidence type="ECO:0000259" key="2">
    <source>
        <dbReference type="Pfam" id="PF13976"/>
    </source>
</evidence>
<dbReference type="InterPro" id="IPR057670">
    <property type="entry name" value="SH3_retrovirus"/>
</dbReference>
<dbReference type="EMBL" id="OIVN01004605">
    <property type="protein sequence ID" value="SPD18344.1"/>
    <property type="molecule type" value="Genomic_DNA"/>
</dbReference>
<feature type="domain" description="Retrovirus-related Pol polyprotein from transposon TNT 1-94-like beta-barrel" evidence="3">
    <location>
        <begin position="336"/>
        <end position="412"/>
    </location>
</feature>
<feature type="compositionally biased region" description="Low complexity" evidence="1">
    <location>
        <begin position="694"/>
        <end position="732"/>
    </location>
</feature>
<sequence length="789" mass="87308">MATAADPATIRNTNDAHQTLISINVAAQAPLKLNSTNYLSWKLQFQTLFIGYDLLGYIDGSKPCPPATLTQDNATRPNPEYILWIRQDQLILNAVIGSILPTIIPFIAQATTSRQAWTILANTYAKPSRGRIKQIKNQLKNTTKGSLSVTEFMQTIKTRADDLALLGASLDEEEITDKILDGLGDEYKELVRAVQARDTSITFEELHEKLLNFEVSLQSTPLEPHHFPATANPTYRTNNKSWRPSQPQGTTTTNWRPSYNSTNRSPAGTTTGSRNPPRPYLGHCQICRIQGHTAKRCPSFRLVPVQNSPTSNSPQQGTPWQPQAHLATHPSTTPSWLMDSGASHHVTSDLDNLSLHTPYIGTDDIMIGDGSNLPITHTGSTSLKTSQHTFTLDNVLCVPSMEKNLISISQFCTSNHVSIEFLPSIFFVKALHTGTILLQGQTKDGVYEWPTSSPFTAFSTIKTTSFDWHHRLGHPAFSILKHIVSSNHLGSSSSLSSDFSCNACLCNKSHKIHLHIVETGLALLTHASLPRSYWTYAFATAVYLINRMPTPTLNLSSPYHKIFQTTPNYSKLRVFGCLCYPWLRPYTSHKLESRSKPCVFLGYSLTQSAYYCLDPSTSRIYVSRHVKFVESQFPYSSVSGPSSIPHSNPINTWIPAPIKVMSSTSQPPLNMPSEGFTPQQTQSAASTSIPIQPPSTNTAQNTQTTTPSLTSSTNTTPPLHNPPETTTLPTHTMTTRAKNNIHKPITKMNLHTQLSKSNGLEPTTVTKALLDPKWRKAMSDECDAFTTTR</sequence>